<evidence type="ECO:0000313" key="3">
    <source>
        <dbReference type="EMBL" id="MBB6341228.1"/>
    </source>
</evidence>
<accession>A0A7X0BRR8</accession>
<dbReference type="EMBL" id="JACHLL010000002">
    <property type="protein sequence ID" value="MBB6341228.1"/>
    <property type="molecule type" value="Genomic_DNA"/>
</dbReference>
<proteinExistence type="predicted"/>
<sequence>MNIPHLHRSQQGVVLVVGLMVLLMVTLMAVSGFNLTQSNLKVVGNMESREQAMNAANAAIEEAVSATLFVSSPTNMFATNCTGANTRCYDTNGDGGNDVTVTLDVPRCVVVQPIKISELDLSDPQQAACVVQTAEGSEGNDISLCANSVWELRAVAVDNVTQAQAAVTQGISVKVALNDVATACPD</sequence>
<keyword evidence="1" id="KW-0812">Transmembrane</keyword>
<protein>
    <submittedName>
        <fullName evidence="3">Tfp pilus assembly protein PilX</fullName>
    </submittedName>
</protein>
<dbReference type="RefSeq" id="WP_184681819.1">
    <property type="nucleotide sequence ID" value="NZ_JACHLL010000002.1"/>
</dbReference>
<gene>
    <name evidence="3" type="ORF">HNP49_001385</name>
</gene>
<feature type="transmembrane region" description="Helical" evidence="1">
    <location>
        <begin position="12"/>
        <end position="33"/>
    </location>
</feature>
<keyword evidence="1" id="KW-0472">Membrane</keyword>
<evidence type="ECO:0000259" key="2">
    <source>
        <dbReference type="Pfam" id="PF14341"/>
    </source>
</evidence>
<comment type="caution">
    <text evidence="3">The sequence shown here is derived from an EMBL/GenBank/DDBJ whole genome shotgun (WGS) entry which is preliminary data.</text>
</comment>
<dbReference type="Pfam" id="PF14341">
    <property type="entry name" value="PilX_N"/>
    <property type="match status" value="1"/>
</dbReference>
<dbReference type="AlphaFoldDB" id="A0A7X0BRR8"/>
<evidence type="ECO:0000313" key="4">
    <source>
        <dbReference type="Proteomes" id="UP000557193"/>
    </source>
</evidence>
<organism evidence="3 4">
    <name type="scientific">Pseudomonas fluvialis</name>
    <dbReference type="NCBI Taxonomy" id="1793966"/>
    <lineage>
        <taxon>Bacteria</taxon>
        <taxon>Pseudomonadati</taxon>
        <taxon>Pseudomonadota</taxon>
        <taxon>Gammaproteobacteria</taxon>
        <taxon>Pseudomonadales</taxon>
        <taxon>Pseudomonadaceae</taxon>
        <taxon>Pseudomonas</taxon>
    </lineage>
</organism>
<name>A0A7X0BRR8_9PSED</name>
<feature type="domain" description="Type 4 fimbrial biogenesis protein PilX N-terminal" evidence="2">
    <location>
        <begin position="11"/>
        <end position="61"/>
    </location>
</feature>
<reference evidence="3 4" key="1">
    <citation type="submission" date="2020-08" db="EMBL/GenBank/DDBJ databases">
        <title>Functional genomics of gut bacteria from endangered species of beetles.</title>
        <authorList>
            <person name="Carlos-Shanley C."/>
        </authorList>
    </citation>
    <scope>NUCLEOTIDE SEQUENCE [LARGE SCALE GENOMIC DNA]</scope>
    <source>
        <strain evidence="3 4">S00202</strain>
    </source>
</reference>
<keyword evidence="4" id="KW-1185">Reference proteome</keyword>
<dbReference type="Proteomes" id="UP000557193">
    <property type="component" value="Unassembled WGS sequence"/>
</dbReference>
<dbReference type="InterPro" id="IPR025746">
    <property type="entry name" value="PilX_N_dom"/>
</dbReference>
<evidence type="ECO:0000256" key="1">
    <source>
        <dbReference type="SAM" id="Phobius"/>
    </source>
</evidence>
<keyword evidence="1" id="KW-1133">Transmembrane helix</keyword>